<name>A0ABU6TXD5_9FABA</name>
<evidence type="ECO:0000313" key="2">
    <source>
        <dbReference type="Proteomes" id="UP001341840"/>
    </source>
</evidence>
<feature type="non-terminal residue" evidence="1">
    <location>
        <position position="1"/>
    </location>
</feature>
<organism evidence="1 2">
    <name type="scientific">Stylosanthes scabra</name>
    <dbReference type="NCBI Taxonomy" id="79078"/>
    <lineage>
        <taxon>Eukaryota</taxon>
        <taxon>Viridiplantae</taxon>
        <taxon>Streptophyta</taxon>
        <taxon>Embryophyta</taxon>
        <taxon>Tracheophyta</taxon>
        <taxon>Spermatophyta</taxon>
        <taxon>Magnoliopsida</taxon>
        <taxon>eudicotyledons</taxon>
        <taxon>Gunneridae</taxon>
        <taxon>Pentapetalae</taxon>
        <taxon>rosids</taxon>
        <taxon>fabids</taxon>
        <taxon>Fabales</taxon>
        <taxon>Fabaceae</taxon>
        <taxon>Papilionoideae</taxon>
        <taxon>50 kb inversion clade</taxon>
        <taxon>dalbergioids sensu lato</taxon>
        <taxon>Dalbergieae</taxon>
        <taxon>Pterocarpus clade</taxon>
        <taxon>Stylosanthes</taxon>
    </lineage>
</organism>
<comment type="caution">
    <text evidence="1">The sequence shown here is derived from an EMBL/GenBank/DDBJ whole genome shotgun (WGS) entry which is preliminary data.</text>
</comment>
<gene>
    <name evidence="1" type="ORF">PIB30_094358</name>
</gene>
<dbReference type="EMBL" id="JASCZI010092699">
    <property type="protein sequence ID" value="MED6152678.1"/>
    <property type="molecule type" value="Genomic_DNA"/>
</dbReference>
<protein>
    <submittedName>
        <fullName evidence="1">Uncharacterized protein</fullName>
    </submittedName>
</protein>
<accession>A0ABU6TXD5</accession>
<dbReference type="Proteomes" id="UP001341840">
    <property type="component" value="Unassembled WGS sequence"/>
</dbReference>
<reference evidence="1 2" key="1">
    <citation type="journal article" date="2023" name="Plants (Basel)">
        <title>Bridging the Gap: Combining Genomics and Transcriptomics Approaches to Understand Stylosanthes scabra, an Orphan Legume from the Brazilian Caatinga.</title>
        <authorList>
            <person name="Ferreira-Neto J.R.C."/>
            <person name="da Silva M.D."/>
            <person name="Binneck E."/>
            <person name="de Melo N.F."/>
            <person name="da Silva R.H."/>
            <person name="de Melo A.L.T.M."/>
            <person name="Pandolfi V."/>
            <person name="Bustamante F.O."/>
            <person name="Brasileiro-Vidal A.C."/>
            <person name="Benko-Iseppon A.M."/>
        </authorList>
    </citation>
    <scope>NUCLEOTIDE SEQUENCE [LARGE SCALE GENOMIC DNA]</scope>
    <source>
        <tissue evidence="1">Leaves</tissue>
    </source>
</reference>
<proteinExistence type="predicted"/>
<evidence type="ECO:0000313" key="1">
    <source>
        <dbReference type="EMBL" id="MED6152678.1"/>
    </source>
</evidence>
<sequence length="105" mass="11714">ITARNHQALSAFSIHSPRGHPSMLTSTPISFLSLSTNHDTAPLVDPLDAPLVIHQATFIEMKIPISITEDFLRYLIHLFSNNKLPPQDRSGLRSRSAFDLDNLLL</sequence>
<keyword evidence="2" id="KW-1185">Reference proteome</keyword>